<sequence length="59" mass="6882">MDENEYLPVEGRIEEITQLKFKGPQRRQSNLYERISGGASPPKKSLPKDIRNTLVKRRI</sequence>
<reference evidence="2 3" key="1">
    <citation type="submission" date="2013-02" db="EMBL/GenBank/DDBJ databases">
        <title>The Genome Sequence of Plasmodium inui San Antonio 1.</title>
        <authorList>
            <consortium name="The Broad Institute Genome Sequencing Platform"/>
            <consortium name="The Broad Institute Genome Sequencing Center for Infectious Disease"/>
            <person name="Neafsey D."/>
            <person name="Cheeseman I."/>
            <person name="Volkman S."/>
            <person name="Adams J."/>
            <person name="Walker B."/>
            <person name="Young S.K."/>
            <person name="Zeng Q."/>
            <person name="Gargeya S."/>
            <person name="Fitzgerald M."/>
            <person name="Haas B."/>
            <person name="Abouelleil A."/>
            <person name="Alvarado L."/>
            <person name="Arachchi H.M."/>
            <person name="Berlin A.M."/>
            <person name="Chapman S.B."/>
            <person name="Dewar J."/>
            <person name="Goldberg J."/>
            <person name="Griggs A."/>
            <person name="Gujja S."/>
            <person name="Hansen M."/>
            <person name="Howarth C."/>
            <person name="Imamovic A."/>
            <person name="Larimer J."/>
            <person name="McCowan C."/>
            <person name="Murphy C."/>
            <person name="Neiman D."/>
            <person name="Pearson M."/>
            <person name="Priest M."/>
            <person name="Roberts A."/>
            <person name="Saif S."/>
            <person name="Shea T."/>
            <person name="Sisk P."/>
            <person name="Sykes S."/>
            <person name="Wortman J."/>
            <person name="Nusbaum C."/>
            <person name="Birren B."/>
        </authorList>
    </citation>
    <scope>NUCLEOTIDE SEQUENCE [LARGE SCALE GENOMIC DNA]</scope>
    <source>
        <strain evidence="2 3">San Antonio 1</strain>
    </source>
</reference>
<evidence type="ECO:0000313" key="3">
    <source>
        <dbReference type="Proteomes" id="UP000030640"/>
    </source>
</evidence>
<feature type="region of interest" description="Disordered" evidence="1">
    <location>
        <begin position="24"/>
        <end position="59"/>
    </location>
</feature>
<name>W6ZY91_9APIC</name>
<evidence type="ECO:0000256" key="1">
    <source>
        <dbReference type="SAM" id="MobiDB-lite"/>
    </source>
</evidence>
<protein>
    <submittedName>
        <fullName evidence="2">Uncharacterized protein</fullName>
    </submittedName>
</protein>
<organism evidence="2 3">
    <name type="scientific">Plasmodium inui San Antonio 1</name>
    <dbReference type="NCBI Taxonomy" id="1237626"/>
    <lineage>
        <taxon>Eukaryota</taxon>
        <taxon>Sar</taxon>
        <taxon>Alveolata</taxon>
        <taxon>Apicomplexa</taxon>
        <taxon>Aconoidasida</taxon>
        <taxon>Haemosporida</taxon>
        <taxon>Plasmodiidae</taxon>
        <taxon>Plasmodium</taxon>
        <taxon>Plasmodium (Plasmodium)</taxon>
    </lineage>
</organism>
<dbReference type="EMBL" id="KI965520">
    <property type="protein sequence ID" value="EUD64255.1"/>
    <property type="molecule type" value="Genomic_DNA"/>
</dbReference>
<proteinExistence type="predicted"/>
<evidence type="ECO:0000313" key="2">
    <source>
        <dbReference type="EMBL" id="EUD64255.1"/>
    </source>
</evidence>
<keyword evidence="3" id="KW-1185">Reference proteome</keyword>
<dbReference type="GeneID" id="20040644"/>
<dbReference type="RefSeq" id="XP_008819163.1">
    <property type="nucleotide sequence ID" value="XM_008820941.1"/>
</dbReference>
<dbReference type="AlphaFoldDB" id="W6ZY91"/>
<dbReference type="Proteomes" id="UP000030640">
    <property type="component" value="Unassembled WGS sequence"/>
</dbReference>
<dbReference type="VEuPathDB" id="PlasmoDB:C922_05370"/>
<accession>W6ZY91</accession>
<gene>
    <name evidence="2" type="ORF">C922_05370</name>
</gene>